<dbReference type="OrthoDB" id="5839at2759"/>
<keyword evidence="6" id="KW-0067">ATP-binding</keyword>
<reference evidence="6 7" key="1">
    <citation type="submission" date="2019-05" db="EMBL/GenBank/DDBJ databases">
        <title>The compact genome of Giardia muris reveals important steps in the evolution of intestinal protozoan parasites.</title>
        <authorList>
            <person name="Xu F."/>
            <person name="Jimenez-Gonzalez A."/>
            <person name="Einarsson E."/>
            <person name="Astvaldsson A."/>
            <person name="Peirasmaki D."/>
            <person name="Eckmann L."/>
            <person name="Andersson J.O."/>
            <person name="Svard S.G."/>
            <person name="Jerlstrom-Hultqvist J."/>
        </authorList>
    </citation>
    <scope>NUCLEOTIDE SEQUENCE [LARGE SCALE GENOMIC DNA]</scope>
    <source>
        <strain evidence="6 7">Roberts-Thomson</strain>
    </source>
</reference>
<dbReference type="GO" id="GO:0003924">
    <property type="term" value="F:GTPase activity"/>
    <property type="evidence" value="ECO:0007669"/>
    <property type="project" value="TreeGrafter"/>
</dbReference>
<keyword evidence="3 5" id="KW-0378">Hydrolase</keyword>
<dbReference type="GO" id="GO:0005524">
    <property type="term" value="F:ATP binding"/>
    <property type="evidence" value="ECO:0007669"/>
    <property type="project" value="UniProtKB-KW"/>
</dbReference>
<dbReference type="PANTHER" id="PTHR21231:SF3">
    <property type="entry name" value="GPN-LOOP GTPASE 2"/>
    <property type="match status" value="1"/>
</dbReference>
<keyword evidence="4 5" id="KW-0342">GTP-binding</keyword>
<gene>
    <name evidence="6" type="ORF">GMRT_11417</name>
</gene>
<dbReference type="GO" id="GO:0005737">
    <property type="term" value="C:cytoplasm"/>
    <property type="evidence" value="ECO:0007669"/>
    <property type="project" value="TreeGrafter"/>
</dbReference>
<comment type="caution">
    <text evidence="6">The sequence shown here is derived from an EMBL/GenBank/DDBJ whole genome shotgun (WGS) entry which is preliminary data.</text>
</comment>
<dbReference type="SUPFAM" id="SSF52540">
    <property type="entry name" value="P-loop containing nucleoside triphosphate hydrolases"/>
    <property type="match status" value="1"/>
</dbReference>
<dbReference type="InterPro" id="IPR004130">
    <property type="entry name" value="Gpn"/>
</dbReference>
<accession>A0A4Z1T5A3</accession>
<proteinExistence type="inferred from homology"/>
<protein>
    <recommendedName>
        <fullName evidence="5">GPN-loop GTPase 2</fullName>
    </recommendedName>
</protein>
<sequence length="263" mass="29025">MRAYKKRGYHGVCIMGPPGSGKSTLADTLAQVVESCGQACLHINLDPAIITPLVDIDIRTLAALDEVQELTGLGPNGGLIYALEFLYMNSDWLLNEIDDAILKRRKDDGFTNDPFLIIDLPGQVECYIAHTGLSHFLEDLVFVQGINLCTLFTLDCRYLLDPRLYLSTSLSVTAQQVSIPTPAIQVLTKSDLLTETEAQELENVLDQDSLEEYMAIQGVDDKFHLNIARVIGNTLSLPPLPISAYHPASLELLLHEIHRLLGV</sequence>
<dbReference type="InterPro" id="IPR027417">
    <property type="entry name" value="P-loop_NTPase"/>
</dbReference>
<evidence type="ECO:0000256" key="4">
    <source>
        <dbReference type="ARBA" id="ARBA00023134"/>
    </source>
</evidence>
<keyword evidence="7" id="KW-1185">Reference proteome</keyword>
<evidence type="ECO:0000256" key="5">
    <source>
        <dbReference type="RuleBase" id="RU365059"/>
    </source>
</evidence>
<comment type="similarity">
    <text evidence="1 5">Belongs to the GPN-loop GTPase family.</text>
</comment>
<organism evidence="6 7">
    <name type="scientific">Giardia muris</name>
    <dbReference type="NCBI Taxonomy" id="5742"/>
    <lineage>
        <taxon>Eukaryota</taxon>
        <taxon>Metamonada</taxon>
        <taxon>Diplomonadida</taxon>
        <taxon>Hexamitidae</taxon>
        <taxon>Giardiinae</taxon>
        <taxon>Giardia</taxon>
    </lineage>
</organism>
<dbReference type="EMBL" id="VDLU01000002">
    <property type="protein sequence ID" value="TNJ28277.1"/>
    <property type="molecule type" value="Genomic_DNA"/>
</dbReference>
<evidence type="ECO:0000313" key="7">
    <source>
        <dbReference type="Proteomes" id="UP000315496"/>
    </source>
</evidence>
<dbReference type="Pfam" id="PF03029">
    <property type="entry name" value="ATP_bind_1"/>
    <property type="match status" value="1"/>
</dbReference>
<evidence type="ECO:0000256" key="2">
    <source>
        <dbReference type="ARBA" id="ARBA00022741"/>
    </source>
</evidence>
<dbReference type="Gene3D" id="3.40.50.300">
    <property type="entry name" value="P-loop containing nucleotide triphosphate hydrolases"/>
    <property type="match status" value="1"/>
</dbReference>
<dbReference type="VEuPathDB" id="GiardiaDB:GMRT_11417"/>
<keyword evidence="2 5" id="KW-0547">Nucleotide-binding</keyword>
<dbReference type="Proteomes" id="UP000315496">
    <property type="component" value="Chromosome 2"/>
</dbReference>
<name>A0A4Z1T5A3_GIAMU</name>
<dbReference type="AlphaFoldDB" id="A0A4Z1T5A3"/>
<dbReference type="GO" id="GO:0005525">
    <property type="term" value="F:GTP binding"/>
    <property type="evidence" value="ECO:0007669"/>
    <property type="project" value="UniProtKB-KW"/>
</dbReference>
<evidence type="ECO:0000256" key="1">
    <source>
        <dbReference type="ARBA" id="ARBA00005290"/>
    </source>
</evidence>
<evidence type="ECO:0000256" key="3">
    <source>
        <dbReference type="ARBA" id="ARBA00022801"/>
    </source>
</evidence>
<dbReference type="PANTHER" id="PTHR21231">
    <property type="entry name" value="XPA-BINDING PROTEIN 1-RELATED"/>
    <property type="match status" value="1"/>
</dbReference>
<comment type="function">
    <text evidence="5">Small GTPase required for proper localization of RNA polymerase II and III (RNAPII and RNAPIII). May act at an RNAP assembly step prior to nuclear import.</text>
</comment>
<comment type="subunit">
    <text evidence="5">Binds to RNA polymerase II (RNAPII).</text>
</comment>
<evidence type="ECO:0000313" key="6">
    <source>
        <dbReference type="EMBL" id="TNJ28277.1"/>
    </source>
</evidence>